<dbReference type="AlphaFoldDB" id="A0A4C1WTJ2"/>
<name>A0A4C1WTJ2_EUMVA</name>
<evidence type="ECO:0000313" key="1">
    <source>
        <dbReference type="EMBL" id="GBP53384.1"/>
    </source>
</evidence>
<accession>A0A4C1WTJ2</accession>
<evidence type="ECO:0000313" key="2">
    <source>
        <dbReference type="Proteomes" id="UP000299102"/>
    </source>
</evidence>
<dbReference type="EMBL" id="BGZK01000623">
    <property type="protein sequence ID" value="GBP53384.1"/>
    <property type="molecule type" value="Genomic_DNA"/>
</dbReference>
<protein>
    <submittedName>
        <fullName evidence="1">Uncharacterized protein</fullName>
    </submittedName>
</protein>
<keyword evidence="2" id="KW-1185">Reference proteome</keyword>
<organism evidence="1 2">
    <name type="scientific">Eumeta variegata</name>
    <name type="common">Bagworm moth</name>
    <name type="synonym">Eumeta japonica</name>
    <dbReference type="NCBI Taxonomy" id="151549"/>
    <lineage>
        <taxon>Eukaryota</taxon>
        <taxon>Metazoa</taxon>
        <taxon>Ecdysozoa</taxon>
        <taxon>Arthropoda</taxon>
        <taxon>Hexapoda</taxon>
        <taxon>Insecta</taxon>
        <taxon>Pterygota</taxon>
        <taxon>Neoptera</taxon>
        <taxon>Endopterygota</taxon>
        <taxon>Lepidoptera</taxon>
        <taxon>Glossata</taxon>
        <taxon>Ditrysia</taxon>
        <taxon>Tineoidea</taxon>
        <taxon>Psychidae</taxon>
        <taxon>Oiketicinae</taxon>
        <taxon>Eumeta</taxon>
    </lineage>
</organism>
<comment type="caution">
    <text evidence="1">The sequence shown here is derived from an EMBL/GenBank/DDBJ whole genome shotgun (WGS) entry which is preliminary data.</text>
</comment>
<dbReference type="Proteomes" id="UP000299102">
    <property type="component" value="Unassembled WGS sequence"/>
</dbReference>
<gene>
    <name evidence="1" type="ORF">EVAR_31940_1</name>
</gene>
<reference evidence="1 2" key="1">
    <citation type="journal article" date="2019" name="Commun. Biol.">
        <title>The bagworm genome reveals a unique fibroin gene that provides high tensile strength.</title>
        <authorList>
            <person name="Kono N."/>
            <person name="Nakamura H."/>
            <person name="Ohtoshi R."/>
            <person name="Tomita M."/>
            <person name="Numata K."/>
            <person name="Arakawa K."/>
        </authorList>
    </citation>
    <scope>NUCLEOTIDE SEQUENCE [LARGE SCALE GENOMIC DNA]</scope>
</reference>
<proteinExistence type="predicted"/>
<sequence length="163" mass="18027">MRNKKGVGTETRDGTEIKTECNNRIRIESDTAIEIRDNVSIPQRVIPSFAAVGMTLMPTIIGQSPVITGSMCRTPSPRPWPEIGLRVYSPGWKPKPNNFFTEKKSRNENATRMTIGARSTRNGIMESALFAQNLILGSPRLIGNLPVLGGAARRFCQIKDKQS</sequence>